<evidence type="ECO:0000256" key="2">
    <source>
        <dbReference type="ARBA" id="ARBA00022448"/>
    </source>
</evidence>
<gene>
    <name evidence="4" type="ORF">LCGC14_2652390</name>
</gene>
<dbReference type="EMBL" id="LAZR01046037">
    <property type="protein sequence ID" value="KKK97473.1"/>
    <property type="molecule type" value="Genomic_DNA"/>
</dbReference>
<sequence length="268" mass="30382">MTVDHDRGPGLFDQLRFRSGIDQGRYGLAIYTQKDYDALTMGVENVLFAWGADLGDNKTYKVDGILNSKGGIEALAFYKELYKFTPPDWGNAFFQANNQAITEGLVAMSMNYFAFFPALINPAVNKYAKVTGFFSMPKGPAGRFAALGGQGASIIKYSKKQDLAFKFLEWFIRDDVQKRWAELGGYTCNGNVLKSDAFLNDTPYNKAFYETMFMVKDFWAVPEYAELLEVSQRNWHQYIVEGKGTAKEAMDTIAKDWEVIFKKHGRLK</sequence>
<dbReference type="Pfam" id="PF13416">
    <property type="entry name" value="SBP_bac_8"/>
    <property type="match status" value="1"/>
</dbReference>
<dbReference type="PANTHER" id="PTHR43649">
    <property type="entry name" value="ARABINOSE-BINDING PROTEIN-RELATED"/>
    <property type="match status" value="1"/>
</dbReference>
<evidence type="ECO:0000313" key="4">
    <source>
        <dbReference type="EMBL" id="KKK97473.1"/>
    </source>
</evidence>
<dbReference type="InterPro" id="IPR050490">
    <property type="entry name" value="Bact_solute-bd_prot1"/>
</dbReference>
<keyword evidence="2" id="KW-0813">Transport</keyword>
<name>A0A0F8ZUI5_9ZZZZ</name>
<evidence type="ECO:0000256" key="3">
    <source>
        <dbReference type="ARBA" id="ARBA00022729"/>
    </source>
</evidence>
<dbReference type="AlphaFoldDB" id="A0A0F8ZUI5"/>
<dbReference type="SUPFAM" id="SSF53850">
    <property type="entry name" value="Periplasmic binding protein-like II"/>
    <property type="match status" value="1"/>
</dbReference>
<dbReference type="InterPro" id="IPR006059">
    <property type="entry name" value="SBP"/>
</dbReference>
<evidence type="ECO:0008006" key="5">
    <source>
        <dbReference type="Google" id="ProtNLM"/>
    </source>
</evidence>
<comment type="caution">
    <text evidence="4">The sequence shown here is derived from an EMBL/GenBank/DDBJ whole genome shotgun (WGS) entry which is preliminary data.</text>
</comment>
<organism evidence="4">
    <name type="scientific">marine sediment metagenome</name>
    <dbReference type="NCBI Taxonomy" id="412755"/>
    <lineage>
        <taxon>unclassified sequences</taxon>
        <taxon>metagenomes</taxon>
        <taxon>ecological metagenomes</taxon>
    </lineage>
</organism>
<comment type="similarity">
    <text evidence="1">Belongs to the bacterial solute-binding protein 1 family.</text>
</comment>
<proteinExistence type="inferred from homology"/>
<reference evidence="4" key="1">
    <citation type="journal article" date="2015" name="Nature">
        <title>Complex archaea that bridge the gap between prokaryotes and eukaryotes.</title>
        <authorList>
            <person name="Spang A."/>
            <person name="Saw J.H."/>
            <person name="Jorgensen S.L."/>
            <person name="Zaremba-Niedzwiedzka K."/>
            <person name="Martijn J."/>
            <person name="Lind A.E."/>
            <person name="van Eijk R."/>
            <person name="Schleper C."/>
            <person name="Guy L."/>
            <person name="Ettema T.J."/>
        </authorList>
    </citation>
    <scope>NUCLEOTIDE SEQUENCE</scope>
</reference>
<evidence type="ECO:0000256" key="1">
    <source>
        <dbReference type="ARBA" id="ARBA00008520"/>
    </source>
</evidence>
<dbReference type="PANTHER" id="PTHR43649:SF34">
    <property type="entry name" value="ABC TRANSPORTER PERIPLASMIC-BINDING PROTEIN YCJN-RELATED"/>
    <property type="match status" value="1"/>
</dbReference>
<dbReference type="Gene3D" id="3.40.190.10">
    <property type="entry name" value="Periplasmic binding protein-like II"/>
    <property type="match status" value="2"/>
</dbReference>
<protein>
    <recommendedName>
        <fullName evidence="5">Extracellular solute-binding protein</fullName>
    </recommendedName>
</protein>
<keyword evidence="3" id="KW-0732">Signal</keyword>
<accession>A0A0F8ZUI5</accession>